<evidence type="ECO:0000313" key="1">
    <source>
        <dbReference type="EMBL" id="OWV32322.1"/>
    </source>
</evidence>
<sequence length="182" mass="20400">MTGRDSTAKRRKPRASKRLGEDSLRELALHYVGRYATTRAKLVRYLERKLRERGWDGEGRPDTDALAARFAELGYISDRIYGEMKARSLAARGYGARRVEAQLRVDGLGEEDRGAARGEVDARGALLRFAERKRLGPFAAEDPTPERERKQFAACLRAGHDVSLVKELFSAESAEAFEGVED</sequence>
<comment type="caution">
    <text evidence="1">The sequence shown here is derived from an EMBL/GenBank/DDBJ whole genome shotgun (WGS) entry which is preliminary data.</text>
</comment>
<dbReference type="AlphaFoldDB" id="A0A219B1T7"/>
<evidence type="ECO:0000313" key="2">
    <source>
        <dbReference type="Proteomes" id="UP000198462"/>
    </source>
</evidence>
<dbReference type="EMBL" id="NFZT01000001">
    <property type="protein sequence ID" value="OWV32322.1"/>
    <property type="molecule type" value="Genomic_DNA"/>
</dbReference>
<protein>
    <submittedName>
        <fullName evidence="1">RecX family transcriptional regulator</fullName>
    </submittedName>
</protein>
<reference evidence="2" key="1">
    <citation type="submission" date="2017-05" db="EMBL/GenBank/DDBJ databases">
        <authorList>
            <person name="Lin X."/>
        </authorList>
    </citation>
    <scope>NUCLEOTIDE SEQUENCE [LARGE SCALE GENOMIC DNA]</scope>
    <source>
        <strain evidence="2">JLT2012</strain>
    </source>
</reference>
<keyword evidence="2" id="KW-1185">Reference proteome</keyword>
<name>A0A219B1T7_9SPHN</name>
<proteinExistence type="predicted"/>
<dbReference type="Proteomes" id="UP000198462">
    <property type="component" value="Unassembled WGS sequence"/>
</dbReference>
<accession>A0A219B1T7</accession>
<organism evidence="1 2">
    <name type="scientific">Pacificimonas flava</name>
    <dbReference type="NCBI Taxonomy" id="1234595"/>
    <lineage>
        <taxon>Bacteria</taxon>
        <taxon>Pseudomonadati</taxon>
        <taxon>Pseudomonadota</taxon>
        <taxon>Alphaproteobacteria</taxon>
        <taxon>Sphingomonadales</taxon>
        <taxon>Sphingosinicellaceae</taxon>
        <taxon>Pacificimonas</taxon>
    </lineage>
</organism>
<gene>
    <name evidence="1" type="ORF">B5C34_01865</name>
</gene>
<dbReference type="RefSeq" id="WP_088711121.1">
    <property type="nucleotide sequence ID" value="NZ_NFZT01000001.1"/>
</dbReference>
<dbReference type="OrthoDB" id="7432442at2"/>